<evidence type="ECO:0000313" key="2">
    <source>
        <dbReference type="EMBL" id="EOD42352.1"/>
    </source>
</evidence>
<dbReference type="SUPFAM" id="SSF49899">
    <property type="entry name" value="Concanavalin A-like lectins/glucanases"/>
    <property type="match status" value="1"/>
</dbReference>
<keyword evidence="1" id="KW-0472">Membrane</keyword>
<dbReference type="Gene3D" id="2.60.120.200">
    <property type="match status" value="1"/>
</dbReference>
<accession>R1E4N8</accession>
<dbReference type="AlphaFoldDB" id="R1E4N8"/>
<evidence type="ECO:0000256" key="1">
    <source>
        <dbReference type="SAM" id="Phobius"/>
    </source>
</evidence>
<evidence type="ECO:0000313" key="3">
    <source>
        <dbReference type="Proteomes" id="UP000053279"/>
    </source>
</evidence>
<keyword evidence="1" id="KW-1133">Transmembrane helix</keyword>
<proteinExistence type="predicted"/>
<keyword evidence="1" id="KW-0812">Transmembrane</keyword>
<dbReference type="Proteomes" id="UP000053279">
    <property type="component" value="Unassembled WGS sequence"/>
</dbReference>
<protein>
    <submittedName>
        <fullName evidence="2">Uncharacterized protein</fullName>
    </submittedName>
</protein>
<dbReference type="EMBL" id="APJZ01000004">
    <property type="protein sequence ID" value="EOD42352.1"/>
    <property type="molecule type" value="Genomic_DNA"/>
</dbReference>
<keyword evidence="3" id="KW-1185">Reference proteome</keyword>
<comment type="caution">
    <text evidence="2">The sequence shown here is derived from an EMBL/GenBank/DDBJ whole genome shotgun (WGS) entry which is preliminary data.</text>
</comment>
<dbReference type="InterPro" id="IPR013320">
    <property type="entry name" value="ConA-like_dom_sf"/>
</dbReference>
<sequence>MRSFNYLVEIILVVSLILIFLTNLQFPQNPSYYINIFNKKYTLYTALANTYNDKFLSFLETNQFDVLASIYNSMLSGYFNYYDLKQTVDYSLNFYNTYNSTCYEFLFPFPYLGNNLLYSLNINGQVNNFFLIYNSQGNLCGNIASSDDWYGIIISSYSSSNLSIYLNLTNVTNFINYTVDPYSFYAYNIDLYPIQIQYLNVSYVSTSNGYIPMVNISLNLPNGYTQPIIILFRAENNNFNYLNLTNNYQLVNNLPAQLVPYVIFPFSWETLYISPQCLDQSNVISFTNNNQYFNLTNSSYYPSVLSGDTSITVVAWIYINSYYSSSCASGENYVSAIVHLSGLNDYAGSTFRQIILPNNGQYYLGIDESVTIGYLPNYTLPMNQWVFVFWEYNSSNGQFYGGFINQSGIYYGQLVPYPGWPSLQPLNLYYPPNETIYLGTPTTMYSPQCTFLGNIYVIAFYNQPLTINQLENIYYSEDFNYYNPVIIYYGKNYNQNTGILYENIPNYNMQAYNNPQSINFVEPYSQLIIDYSIPPDYQDNILSSNINISQCYPVNVYYSDQLIPIILYNYWNYFSVNPVPNGYKYSSSIVYPYGLGYSRFSIYGS</sequence>
<name>R1E4N8_NANST</name>
<gene>
    <name evidence="2" type="ORF">Nst1_511</name>
</gene>
<reference evidence="2 3" key="1">
    <citation type="submission" date="2013-02" db="EMBL/GenBank/DDBJ databases">
        <title>Insights into archaeal evolution and symbiosis from the genomes of a Nanoarchaeon and its crenarchaeal host from Yellowstone National Park.</title>
        <authorList>
            <person name="Podar M."/>
            <person name="Makarova K.S."/>
            <person name="Graham D.E."/>
            <person name="Wolf Y.I."/>
            <person name="Koonin E.V."/>
            <person name="Reysenbach A.-L."/>
        </authorList>
    </citation>
    <scope>NUCLEOTIDE SEQUENCE [LARGE SCALE GENOMIC DNA]</scope>
</reference>
<organism evidence="2 3">
    <name type="scientific">Nanobsidianus stetteri</name>
    <dbReference type="NCBI Taxonomy" id="1294122"/>
    <lineage>
        <taxon>Archaea</taxon>
        <taxon>Nanobdellota</taxon>
        <taxon>Candidatus Nanoarchaeia</taxon>
        <taxon>Nanoarchaeales</taxon>
        <taxon>Nanopusillaceae</taxon>
        <taxon>Candidatus Nanobsidianus</taxon>
    </lineage>
</organism>
<feature type="transmembrane region" description="Helical" evidence="1">
    <location>
        <begin position="7"/>
        <end position="26"/>
    </location>
</feature>